<organism evidence="3 4">
    <name type="scientific">Streptomyces atratus</name>
    <dbReference type="NCBI Taxonomy" id="1893"/>
    <lineage>
        <taxon>Bacteria</taxon>
        <taxon>Bacillati</taxon>
        <taxon>Actinomycetota</taxon>
        <taxon>Actinomycetes</taxon>
        <taxon>Kitasatosporales</taxon>
        <taxon>Streptomycetaceae</taxon>
        <taxon>Streptomyces</taxon>
    </lineage>
</organism>
<proteinExistence type="predicted"/>
<evidence type="ECO:0000313" key="4">
    <source>
        <dbReference type="Proteomes" id="UP000181909"/>
    </source>
</evidence>
<dbReference type="OrthoDB" id="4558116at2"/>
<reference evidence="3 4" key="1">
    <citation type="submission" date="2016-11" db="EMBL/GenBank/DDBJ databases">
        <authorList>
            <person name="Jaros S."/>
            <person name="Januszkiewicz K."/>
            <person name="Wedrychowicz H."/>
        </authorList>
    </citation>
    <scope>NUCLEOTIDE SEQUENCE [LARGE SCALE GENOMIC DNA]</scope>
    <source>
        <strain evidence="3 4">OK807</strain>
    </source>
</reference>
<dbReference type="STRING" id="1893.SAMN02787144_101979"/>
<feature type="transmembrane region" description="Helical" evidence="2">
    <location>
        <begin position="20"/>
        <end position="37"/>
    </location>
</feature>
<dbReference type="AlphaFoldDB" id="A0A1K2EI26"/>
<keyword evidence="2" id="KW-1133">Transmembrane helix</keyword>
<dbReference type="Proteomes" id="UP000181909">
    <property type="component" value="Unassembled WGS sequence"/>
</dbReference>
<dbReference type="RefSeq" id="WP_072487828.1">
    <property type="nucleotide sequence ID" value="NZ_CP108276.1"/>
</dbReference>
<keyword evidence="2" id="KW-0472">Membrane</keyword>
<gene>
    <name evidence="3" type="ORF">SAMN02787144_101979</name>
</gene>
<evidence type="ECO:0000256" key="1">
    <source>
        <dbReference type="SAM" id="MobiDB-lite"/>
    </source>
</evidence>
<evidence type="ECO:0000256" key="2">
    <source>
        <dbReference type="SAM" id="Phobius"/>
    </source>
</evidence>
<accession>A0A1K2EI26</accession>
<protein>
    <submittedName>
        <fullName evidence="3">Uncharacterized protein</fullName>
    </submittedName>
</protein>
<dbReference type="EMBL" id="FPJO01000019">
    <property type="protein sequence ID" value="SFY34544.1"/>
    <property type="molecule type" value="Genomic_DNA"/>
</dbReference>
<name>A0A1K2EI26_STRAR</name>
<sequence length="107" mass="11020">MTDRQNFASASLPRHLARGALGFGALAASVLLIPAVGPAGLLLAPLGLLALRGCPTCWTIGLLQTISKGRLQRSCVDGRCELSVDRNVRSHGDGAGQPRASGPHSVP</sequence>
<evidence type="ECO:0000313" key="3">
    <source>
        <dbReference type="EMBL" id="SFY34544.1"/>
    </source>
</evidence>
<feature type="region of interest" description="Disordered" evidence="1">
    <location>
        <begin position="87"/>
        <end position="107"/>
    </location>
</feature>
<keyword evidence="2" id="KW-0812">Transmembrane</keyword>